<keyword evidence="1" id="KW-0812">Transmembrane</keyword>
<keyword evidence="1" id="KW-0472">Membrane</keyword>
<keyword evidence="4" id="KW-1185">Reference proteome</keyword>
<evidence type="ECO:0000313" key="3">
    <source>
        <dbReference type="EMBL" id="MFC6356483.1"/>
    </source>
</evidence>
<keyword evidence="2" id="KW-0732">Signal</keyword>
<dbReference type="EMBL" id="JBHSTP010000002">
    <property type="protein sequence ID" value="MFC6356483.1"/>
    <property type="molecule type" value="Genomic_DNA"/>
</dbReference>
<reference evidence="4" key="1">
    <citation type="journal article" date="2019" name="Int. J. Syst. Evol. Microbiol.">
        <title>The Global Catalogue of Microorganisms (GCM) 10K type strain sequencing project: providing services to taxonomists for standard genome sequencing and annotation.</title>
        <authorList>
            <consortium name="The Broad Institute Genomics Platform"/>
            <consortium name="The Broad Institute Genome Sequencing Center for Infectious Disease"/>
            <person name="Wu L."/>
            <person name="Ma J."/>
        </authorList>
    </citation>
    <scope>NUCLEOTIDE SEQUENCE [LARGE SCALE GENOMIC DNA]</scope>
    <source>
        <strain evidence="4">CCUG 43304</strain>
    </source>
</reference>
<comment type="caution">
    <text evidence="3">The sequence shown here is derived from an EMBL/GenBank/DDBJ whole genome shotgun (WGS) entry which is preliminary data.</text>
</comment>
<feature type="chain" id="PRO_5046675122" evidence="2">
    <location>
        <begin position="31"/>
        <end position="222"/>
    </location>
</feature>
<sequence>MKTTTTMWTALVTAVVLVAGVAGVVSPASANASIPGPTDATATPLTGTQLSELRQAKGQWDLVRPAISYDSTGEPHLDGALALELGTNPDTVRQFATGIVAAGGTVSDVTTDAAAVAAAQNTLTKIRSCSGSNDEVLRWFGYDFMIDSCTTHEVIDALATGASAAELLAILGTLLGFGGSYAALVGGVLALGSNMLRYCAEDGTGTVIHVSWSGIPWCTAQD</sequence>
<feature type="transmembrane region" description="Helical" evidence="1">
    <location>
        <begin position="167"/>
        <end position="191"/>
    </location>
</feature>
<evidence type="ECO:0000256" key="1">
    <source>
        <dbReference type="SAM" id="Phobius"/>
    </source>
</evidence>
<evidence type="ECO:0000313" key="4">
    <source>
        <dbReference type="Proteomes" id="UP001596306"/>
    </source>
</evidence>
<dbReference type="RefSeq" id="WP_386730957.1">
    <property type="nucleotide sequence ID" value="NZ_JBHSTP010000002.1"/>
</dbReference>
<gene>
    <name evidence="3" type="ORF">ACFQB0_10220</name>
</gene>
<proteinExistence type="predicted"/>
<protein>
    <submittedName>
        <fullName evidence="3">Uncharacterized protein</fullName>
    </submittedName>
</protein>
<name>A0ABW1VI13_9MICO</name>
<accession>A0ABW1VI13</accession>
<keyword evidence="1" id="KW-1133">Transmembrane helix</keyword>
<evidence type="ECO:0000256" key="2">
    <source>
        <dbReference type="SAM" id="SignalP"/>
    </source>
</evidence>
<dbReference type="Proteomes" id="UP001596306">
    <property type="component" value="Unassembled WGS sequence"/>
</dbReference>
<organism evidence="3 4">
    <name type="scientific">Luethyella okanaganae</name>
    <dbReference type="NCBI Taxonomy" id="69372"/>
    <lineage>
        <taxon>Bacteria</taxon>
        <taxon>Bacillati</taxon>
        <taxon>Actinomycetota</taxon>
        <taxon>Actinomycetes</taxon>
        <taxon>Micrococcales</taxon>
        <taxon>Microbacteriaceae</taxon>
        <taxon>Luethyella</taxon>
    </lineage>
</organism>
<feature type="signal peptide" evidence="2">
    <location>
        <begin position="1"/>
        <end position="30"/>
    </location>
</feature>